<keyword evidence="2" id="KW-0238">DNA-binding</keyword>
<dbReference type="Proteomes" id="UP000789901">
    <property type="component" value="Unassembled WGS sequence"/>
</dbReference>
<evidence type="ECO:0000256" key="3">
    <source>
        <dbReference type="ARBA" id="ARBA00023235"/>
    </source>
</evidence>
<comment type="similarity">
    <text evidence="1">Belongs to the helicase family. RecQ subfamily.</text>
</comment>
<comment type="catalytic activity">
    <reaction evidence="4">
        <text>Couples ATP hydrolysis with the unwinding of duplex DNA by translocating in the 3'-5' direction.</text>
        <dbReference type="EC" id="5.6.2.4"/>
    </reaction>
</comment>
<keyword evidence="6" id="KW-1133">Transmembrane helix</keyword>
<dbReference type="EC" id="5.6.2.4" evidence="5"/>
<evidence type="ECO:0000256" key="6">
    <source>
        <dbReference type="SAM" id="Phobius"/>
    </source>
</evidence>
<reference evidence="8 9" key="1">
    <citation type="submission" date="2021-06" db="EMBL/GenBank/DDBJ databases">
        <authorList>
            <person name="Kallberg Y."/>
            <person name="Tangrot J."/>
            <person name="Rosling A."/>
        </authorList>
    </citation>
    <scope>NUCLEOTIDE SEQUENCE [LARGE SCALE GENOMIC DNA]</scope>
    <source>
        <strain evidence="8 9">120-4 pot B 10/14</strain>
    </source>
</reference>
<evidence type="ECO:0000256" key="2">
    <source>
        <dbReference type="ARBA" id="ARBA00023125"/>
    </source>
</evidence>
<keyword evidence="9" id="KW-1185">Reference proteome</keyword>
<evidence type="ECO:0000259" key="7">
    <source>
        <dbReference type="Pfam" id="PF00270"/>
    </source>
</evidence>
<keyword evidence="6" id="KW-0472">Membrane</keyword>
<dbReference type="SUPFAM" id="SSF52540">
    <property type="entry name" value="P-loop containing nucleoside triphosphate hydrolases"/>
    <property type="match status" value="1"/>
</dbReference>
<keyword evidence="3" id="KW-0413">Isomerase</keyword>
<dbReference type="Gene3D" id="3.40.50.300">
    <property type="entry name" value="P-loop containing nucleotide triphosphate hydrolases"/>
    <property type="match status" value="1"/>
</dbReference>
<dbReference type="EMBL" id="CAJVQB010036268">
    <property type="protein sequence ID" value="CAG8823681.1"/>
    <property type="molecule type" value="Genomic_DNA"/>
</dbReference>
<feature type="non-terminal residue" evidence="8">
    <location>
        <position position="366"/>
    </location>
</feature>
<gene>
    <name evidence="8" type="ORF">GMARGA_LOCUS28401</name>
</gene>
<dbReference type="Pfam" id="PF00270">
    <property type="entry name" value="DEAD"/>
    <property type="match status" value="1"/>
</dbReference>
<keyword evidence="6" id="KW-0812">Transmembrane</keyword>
<feature type="transmembrane region" description="Helical" evidence="6">
    <location>
        <begin position="314"/>
        <end position="333"/>
    </location>
</feature>
<protein>
    <recommendedName>
        <fullName evidence="5">DNA 3'-5' helicase</fullName>
        <ecNumber evidence="5">5.6.2.4</ecNumber>
    </recommendedName>
</protein>
<comment type="caution">
    <text evidence="8">The sequence shown here is derived from an EMBL/GenBank/DDBJ whole genome shotgun (WGS) entry which is preliminary data.</text>
</comment>
<proteinExistence type="inferred from homology"/>
<organism evidence="8 9">
    <name type="scientific">Gigaspora margarita</name>
    <dbReference type="NCBI Taxonomy" id="4874"/>
    <lineage>
        <taxon>Eukaryota</taxon>
        <taxon>Fungi</taxon>
        <taxon>Fungi incertae sedis</taxon>
        <taxon>Mucoromycota</taxon>
        <taxon>Glomeromycotina</taxon>
        <taxon>Glomeromycetes</taxon>
        <taxon>Diversisporales</taxon>
        <taxon>Gigasporaceae</taxon>
        <taxon>Gigaspora</taxon>
    </lineage>
</organism>
<evidence type="ECO:0000256" key="5">
    <source>
        <dbReference type="ARBA" id="ARBA00034808"/>
    </source>
</evidence>
<dbReference type="InterPro" id="IPR027417">
    <property type="entry name" value="P-loop_NTPase"/>
</dbReference>
<dbReference type="PANTHER" id="PTHR13710:SF105">
    <property type="entry name" value="ATP-DEPENDENT DNA HELICASE Q1"/>
    <property type="match status" value="1"/>
</dbReference>
<feature type="domain" description="DEAD/DEAH-box helicase" evidence="7">
    <location>
        <begin position="286"/>
        <end position="351"/>
    </location>
</feature>
<name>A0ABN7WAH8_GIGMA</name>
<sequence length="366" mass="41693">MCDDKEITSCKHTIKVIELSIHITIICSNYGTQINYNNETNGIDFLKAIAAAGLVEGMNREKIRTIHSLIGLIRQNGIKQYFDNQDLFMAELIEIANKNAEQNLRKYILEASFDCSWSYVREAIQASGEFVFNGIIENCSHKPIIAFHIVEKLREYKNKNEKTIIINKGNYNSTITHTANSDTKSPMDKELFDMQTKTIINYLRDKHDKYWPEDLVPYGQIVQQSLETMQFHPSFATKISNFKTIIKCGGCQSFSIRYSNDKDKPDSKNRMLDAIVSKVFNFTEFRPKQRESIDSFTTGNDTLCILPTGRVKTFIYASLALLFTGLTVVFTPLKALMGDQMQKLVNIGILSAMLYASSEQSSDIQE</sequence>
<evidence type="ECO:0000313" key="9">
    <source>
        <dbReference type="Proteomes" id="UP000789901"/>
    </source>
</evidence>
<evidence type="ECO:0000313" key="8">
    <source>
        <dbReference type="EMBL" id="CAG8823681.1"/>
    </source>
</evidence>
<evidence type="ECO:0000256" key="1">
    <source>
        <dbReference type="ARBA" id="ARBA00005446"/>
    </source>
</evidence>
<accession>A0ABN7WAH8</accession>
<dbReference type="InterPro" id="IPR011545">
    <property type="entry name" value="DEAD/DEAH_box_helicase_dom"/>
</dbReference>
<dbReference type="PANTHER" id="PTHR13710">
    <property type="entry name" value="DNA HELICASE RECQ FAMILY MEMBER"/>
    <property type="match status" value="1"/>
</dbReference>
<evidence type="ECO:0000256" key="4">
    <source>
        <dbReference type="ARBA" id="ARBA00034617"/>
    </source>
</evidence>